<evidence type="ECO:0000256" key="6">
    <source>
        <dbReference type="ARBA" id="ARBA00023136"/>
    </source>
</evidence>
<proteinExistence type="inferred from homology"/>
<dbReference type="STRING" id="526226.Gbro_4494"/>
<dbReference type="eggNOG" id="COG2409">
    <property type="taxonomic scope" value="Bacteria"/>
</dbReference>
<keyword evidence="3" id="KW-1003">Cell membrane</keyword>
<organism evidence="9 10">
    <name type="scientific">Gordonia bronchialis (strain ATCC 25592 / DSM 43247 / BCRC 13721 / JCM 3198 / KCTC 3076 / NBRC 16047 / NCTC 10667)</name>
    <name type="common">Rhodococcus bronchialis</name>
    <dbReference type="NCBI Taxonomy" id="526226"/>
    <lineage>
        <taxon>Bacteria</taxon>
        <taxon>Bacillati</taxon>
        <taxon>Actinomycetota</taxon>
        <taxon>Actinomycetes</taxon>
        <taxon>Mycobacteriales</taxon>
        <taxon>Gordoniaceae</taxon>
        <taxon>Gordonia</taxon>
    </lineage>
</organism>
<feature type="transmembrane region" description="Helical" evidence="7">
    <location>
        <begin position="183"/>
        <end position="204"/>
    </location>
</feature>
<dbReference type="AlphaFoldDB" id="D0L6R7"/>
<reference evidence="10" key="1">
    <citation type="submission" date="2009-10" db="EMBL/GenBank/DDBJ databases">
        <title>The complete chromosome of Gordonia bronchialis DSM 43247.</title>
        <authorList>
            <consortium name="US DOE Joint Genome Institute (JGI-PGF)"/>
            <person name="Lucas S."/>
            <person name="Copeland A."/>
            <person name="Lapidus A."/>
            <person name="Glavina del Rio T."/>
            <person name="Dalin E."/>
            <person name="Tice H."/>
            <person name="Bruce D."/>
            <person name="Goodwin L."/>
            <person name="Pitluck S."/>
            <person name="Kyrpides N."/>
            <person name="Mavromatis K."/>
            <person name="Ivanova N."/>
            <person name="Ovchinnikova G."/>
            <person name="Saunders E."/>
            <person name="Brettin T."/>
            <person name="Detter J.C."/>
            <person name="Han C."/>
            <person name="Larimer F."/>
            <person name="Land M."/>
            <person name="Hauser L."/>
            <person name="Markowitz V."/>
            <person name="Cheng J.-F."/>
            <person name="Hugenholtz P."/>
            <person name="Woyke T."/>
            <person name="Wu D."/>
            <person name="Jando M."/>
            <person name="Schneider S."/>
            <person name="Goeker M."/>
            <person name="Klenk H.-P."/>
            <person name="Eisen J.A."/>
        </authorList>
    </citation>
    <scope>NUCLEOTIDE SEQUENCE [LARGE SCALE GENOMIC DNA]</scope>
    <source>
        <strain evidence="10">ATCC 25592 / DSM 43247 / BCRC 13721 / JCM 3198 / KCTC 3076 / NBRC 16047 / NCTC 10667</strain>
    </source>
</reference>
<dbReference type="PANTHER" id="PTHR33406">
    <property type="entry name" value="MEMBRANE PROTEIN MJ1562-RELATED"/>
    <property type="match status" value="1"/>
</dbReference>
<keyword evidence="10" id="KW-1185">Reference proteome</keyword>
<keyword evidence="4 7" id="KW-0812">Transmembrane</keyword>
<dbReference type="SUPFAM" id="SSF82866">
    <property type="entry name" value="Multidrug efflux transporter AcrB transmembrane domain"/>
    <property type="match status" value="1"/>
</dbReference>
<feature type="transmembrane region" description="Helical" evidence="7">
    <location>
        <begin position="159"/>
        <end position="176"/>
    </location>
</feature>
<evidence type="ECO:0000313" key="9">
    <source>
        <dbReference type="EMBL" id="ACY23627.1"/>
    </source>
</evidence>
<dbReference type="PANTHER" id="PTHR33406:SF6">
    <property type="entry name" value="MEMBRANE PROTEIN YDGH-RELATED"/>
    <property type="match status" value="1"/>
</dbReference>
<protein>
    <submittedName>
        <fullName evidence="9">MMPL domain protein</fullName>
    </submittedName>
</protein>
<dbReference type="HOGENOM" id="CLU_818269_0_0_11"/>
<comment type="subcellular location">
    <subcellularLocation>
        <location evidence="1">Cell membrane</location>
        <topology evidence="1">Multi-pass membrane protein</topology>
    </subcellularLocation>
</comment>
<comment type="similarity">
    <text evidence="2">Belongs to the resistance-nodulation-cell division (RND) (TC 2.A.6) family. MmpL subfamily.</text>
</comment>
<feature type="transmembrane region" description="Helical" evidence="7">
    <location>
        <begin position="216"/>
        <end position="236"/>
    </location>
</feature>
<evidence type="ECO:0000256" key="7">
    <source>
        <dbReference type="SAM" id="Phobius"/>
    </source>
</evidence>
<evidence type="ECO:0000256" key="2">
    <source>
        <dbReference type="ARBA" id="ARBA00010157"/>
    </source>
</evidence>
<evidence type="ECO:0000256" key="5">
    <source>
        <dbReference type="ARBA" id="ARBA00022989"/>
    </source>
</evidence>
<dbReference type="InterPro" id="IPR000731">
    <property type="entry name" value="SSD"/>
</dbReference>
<dbReference type="EMBL" id="CP001802">
    <property type="protein sequence ID" value="ACY23627.1"/>
    <property type="molecule type" value="Genomic_DNA"/>
</dbReference>
<dbReference type="Proteomes" id="UP000001219">
    <property type="component" value="Chromosome"/>
</dbReference>
<evidence type="ECO:0000256" key="4">
    <source>
        <dbReference type="ARBA" id="ARBA00022692"/>
    </source>
</evidence>
<dbReference type="InterPro" id="IPR004869">
    <property type="entry name" value="MMPL_dom"/>
</dbReference>
<reference evidence="9 10" key="2">
    <citation type="journal article" date="2010" name="Stand. Genomic Sci.">
        <title>Complete genome sequence of Gordonia bronchialis type strain (3410).</title>
        <authorList>
            <person name="Ivanova N."/>
            <person name="Sikorski J."/>
            <person name="Jando M."/>
            <person name="Lapidus A."/>
            <person name="Nolan M."/>
            <person name="Lucas S."/>
            <person name="Del Rio T.G."/>
            <person name="Tice H."/>
            <person name="Copeland A."/>
            <person name="Cheng J.F."/>
            <person name="Chen F."/>
            <person name="Bruce D."/>
            <person name="Goodwin L."/>
            <person name="Pitluck S."/>
            <person name="Mavromatis K."/>
            <person name="Ovchinnikova G."/>
            <person name="Pati A."/>
            <person name="Chen A."/>
            <person name="Palaniappan K."/>
            <person name="Land M."/>
            <person name="Hauser L."/>
            <person name="Chang Y.J."/>
            <person name="Jeffries C.D."/>
            <person name="Chain P."/>
            <person name="Saunders E."/>
            <person name="Han C."/>
            <person name="Detter J.C."/>
            <person name="Brettin T."/>
            <person name="Rohde M."/>
            <person name="Goker M."/>
            <person name="Bristow J."/>
            <person name="Eisen J.A."/>
            <person name="Markowitz V."/>
            <person name="Hugenholtz P."/>
            <person name="Klenk H.P."/>
            <person name="Kyrpides N.C."/>
        </authorList>
    </citation>
    <scope>NUCLEOTIDE SEQUENCE [LARGE SCALE GENOMIC DNA]</scope>
    <source>
        <strain evidence="10">ATCC 25592 / DSM 43247 / BCRC 13721 / JCM 3198 / KCTC 3076 / NBRC 16047 / NCTC 10667</strain>
    </source>
</reference>
<evidence type="ECO:0000313" key="10">
    <source>
        <dbReference type="Proteomes" id="UP000001219"/>
    </source>
</evidence>
<feature type="transmembrane region" description="Helical" evidence="7">
    <location>
        <begin position="257"/>
        <end position="279"/>
    </location>
</feature>
<gene>
    <name evidence="9" type="ordered locus">Gbro_4494</name>
</gene>
<evidence type="ECO:0000256" key="1">
    <source>
        <dbReference type="ARBA" id="ARBA00004651"/>
    </source>
</evidence>
<feature type="transmembrane region" description="Helical" evidence="7">
    <location>
        <begin position="285"/>
        <end position="308"/>
    </location>
</feature>
<evidence type="ECO:0000256" key="3">
    <source>
        <dbReference type="ARBA" id="ARBA00022475"/>
    </source>
</evidence>
<dbReference type="Pfam" id="PF03176">
    <property type="entry name" value="MMPL"/>
    <property type="match status" value="1"/>
</dbReference>
<dbReference type="KEGG" id="gbr:Gbro_4494"/>
<feature type="domain" description="SSD" evidence="8">
    <location>
        <begin position="186"/>
        <end position="314"/>
    </location>
</feature>
<accession>D0L6R7</accession>
<evidence type="ECO:0000259" key="8">
    <source>
        <dbReference type="PROSITE" id="PS50156"/>
    </source>
</evidence>
<name>D0L6R7_GORB4</name>
<dbReference type="InterPro" id="IPR050545">
    <property type="entry name" value="Mycobact_MmpL"/>
</dbReference>
<sequence length="339" mass="35533">MAARPRAIWIGTLIVLLVGAAFAPTFKADGIAATDFFLGSVDSVEGAEIQAAHFDAGSGSPTWIITSQQSAPAVLDATRGIDGVGEATILEKDGTPVVHEGRVAIQATLTDNAESLAAQDTVERIRDAVHPVPGADAQVGGTTAIDLDTRTTAIHDRNLIIPVVLLVVLAILMLLLRSIVAPVLLLATTVLSFATTVGVAALLFNGPFGFPGADPVVPLFAFVFLVALGIDYNIFLMTRVREESIRHGTRDGMIRGLTATGGVITSAGVVLAATFAALAVLPLLFLVQVAFLVAFGVLVDALIVRTLLVPALTLEIGRRIWWPSALARKDTEKPVPQEV</sequence>
<dbReference type="GO" id="GO:0005886">
    <property type="term" value="C:plasma membrane"/>
    <property type="evidence" value="ECO:0007669"/>
    <property type="project" value="UniProtKB-SubCell"/>
</dbReference>
<keyword evidence="5 7" id="KW-1133">Transmembrane helix</keyword>
<dbReference type="PROSITE" id="PS50156">
    <property type="entry name" value="SSD"/>
    <property type="match status" value="1"/>
</dbReference>
<keyword evidence="6 7" id="KW-0472">Membrane</keyword>
<dbReference type="Gene3D" id="1.20.1640.10">
    <property type="entry name" value="Multidrug efflux transporter AcrB transmembrane domain"/>
    <property type="match status" value="1"/>
</dbReference>